<gene>
    <name evidence="6" type="ORF">L7E55_15385</name>
</gene>
<dbReference type="AlphaFoldDB" id="A0A9X4JU24"/>
<keyword evidence="7" id="KW-1185">Reference proteome</keyword>
<evidence type="ECO:0000256" key="4">
    <source>
        <dbReference type="ARBA" id="ARBA00023136"/>
    </source>
</evidence>
<feature type="transmembrane region" description="Helical" evidence="5">
    <location>
        <begin position="317"/>
        <end position="336"/>
    </location>
</feature>
<feature type="transmembrane region" description="Helical" evidence="5">
    <location>
        <begin position="285"/>
        <end position="305"/>
    </location>
</feature>
<comment type="subcellular location">
    <subcellularLocation>
        <location evidence="1">Membrane</location>
        <topology evidence="1">Multi-pass membrane protein</topology>
    </subcellularLocation>
</comment>
<dbReference type="Pfam" id="PF00939">
    <property type="entry name" value="Na_sulph_symp"/>
    <property type="match status" value="1"/>
</dbReference>
<dbReference type="GO" id="GO:0016020">
    <property type="term" value="C:membrane"/>
    <property type="evidence" value="ECO:0007669"/>
    <property type="project" value="UniProtKB-SubCell"/>
</dbReference>
<feature type="transmembrane region" description="Helical" evidence="5">
    <location>
        <begin position="56"/>
        <end position="74"/>
    </location>
</feature>
<dbReference type="Proteomes" id="UP001154312">
    <property type="component" value="Unassembled WGS sequence"/>
</dbReference>
<feature type="transmembrane region" description="Helical" evidence="5">
    <location>
        <begin position="400"/>
        <end position="418"/>
    </location>
</feature>
<keyword evidence="2 5" id="KW-0812">Transmembrane</keyword>
<feature type="transmembrane region" description="Helical" evidence="5">
    <location>
        <begin position="438"/>
        <end position="461"/>
    </location>
</feature>
<feature type="transmembrane region" description="Helical" evidence="5">
    <location>
        <begin position="212"/>
        <end position="236"/>
    </location>
</feature>
<evidence type="ECO:0000313" key="6">
    <source>
        <dbReference type="EMBL" id="MDF9409714.1"/>
    </source>
</evidence>
<feature type="transmembrane region" description="Helical" evidence="5">
    <location>
        <begin position="80"/>
        <end position="99"/>
    </location>
</feature>
<evidence type="ECO:0000256" key="1">
    <source>
        <dbReference type="ARBA" id="ARBA00004141"/>
    </source>
</evidence>
<dbReference type="GO" id="GO:0022857">
    <property type="term" value="F:transmembrane transporter activity"/>
    <property type="evidence" value="ECO:0007669"/>
    <property type="project" value="InterPro"/>
</dbReference>
<sequence length="468" mass="50461">MFKDSKVLGVLAFVLIALIIGIVKPFAGLAPQGHYILATVAVALGMWIFRPGGLPFAAGCSVLIAGALIFGLPYNVAASGFVSSAVWTLIPALYFGFVLQKTGLGKRIAYLVLKSFEPSWLSMAISWLIIGVALSALTPSITVRIAIVMPIAIGVVEACKLEHRSKGSSFITLIAWAMCLFPGTGWLTGSLSGPIMQGFLPPELKPLATFDAWFQILALPWFVITIVFVVLILLLMKPKEAIGIPRNTFKEQYAALGSITRDEIITTIVLVGSLVMFSTERIHHIPTAATALVALFALVMFKIITAPEISTGVSWDVIIFFGATVSLSTIFTTAKVSAWIGPLLEPSLLKLAVNPLAFLLVATFGIMLIRFVDVPWGFSTIALTATMLIPVFNQFGIHPLVSTMAYVAGINFFLLNYQQPFILMGEGMMQGKGWAPSYVTIAGVAYIISVVVAILISMPYWRAIGVIR</sequence>
<evidence type="ECO:0000256" key="5">
    <source>
        <dbReference type="SAM" id="Phobius"/>
    </source>
</evidence>
<feature type="transmembrane region" description="Helical" evidence="5">
    <location>
        <begin position="120"/>
        <end position="137"/>
    </location>
</feature>
<reference evidence="6" key="1">
    <citation type="submission" date="2022-02" db="EMBL/GenBank/DDBJ databases">
        <authorList>
            <person name="Leng L."/>
        </authorList>
    </citation>
    <scope>NUCLEOTIDE SEQUENCE</scope>
    <source>
        <strain evidence="6">JI</strain>
    </source>
</reference>
<dbReference type="EMBL" id="JAKOAV010000039">
    <property type="protein sequence ID" value="MDF9409714.1"/>
    <property type="molecule type" value="Genomic_DNA"/>
</dbReference>
<feature type="transmembrane region" description="Helical" evidence="5">
    <location>
        <begin position="348"/>
        <end position="369"/>
    </location>
</feature>
<evidence type="ECO:0000256" key="3">
    <source>
        <dbReference type="ARBA" id="ARBA00022989"/>
    </source>
</evidence>
<keyword evidence="4 5" id="KW-0472">Membrane</keyword>
<proteinExistence type="predicted"/>
<dbReference type="InterPro" id="IPR001898">
    <property type="entry name" value="SLC13A/DASS"/>
</dbReference>
<protein>
    <submittedName>
        <fullName evidence="6">Anion permease</fullName>
    </submittedName>
</protein>
<keyword evidence="3 5" id="KW-1133">Transmembrane helix</keyword>
<evidence type="ECO:0000256" key="2">
    <source>
        <dbReference type="ARBA" id="ARBA00022692"/>
    </source>
</evidence>
<feature type="transmembrane region" description="Helical" evidence="5">
    <location>
        <begin position="7"/>
        <end position="27"/>
    </location>
</feature>
<dbReference type="RefSeq" id="WP_277445221.1">
    <property type="nucleotide sequence ID" value="NZ_JAKOAV010000039.1"/>
</dbReference>
<feature type="transmembrane region" description="Helical" evidence="5">
    <location>
        <begin position="173"/>
        <end position="192"/>
    </location>
</feature>
<organism evidence="6 7">
    <name type="scientific">Pelotomaculum isophthalicicum JI</name>
    <dbReference type="NCBI Taxonomy" id="947010"/>
    <lineage>
        <taxon>Bacteria</taxon>
        <taxon>Bacillati</taxon>
        <taxon>Bacillota</taxon>
        <taxon>Clostridia</taxon>
        <taxon>Eubacteriales</taxon>
        <taxon>Desulfotomaculaceae</taxon>
        <taxon>Pelotomaculum</taxon>
    </lineage>
</organism>
<evidence type="ECO:0000313" key="7">
    <source>
        <dbReference type="Proteomes" id="UP001154312"/>
    </source>
</evidence>
<comment type="caution">
    <text evidence="6">The sequence shown here is derived from an EMBL/GenBank/DDBJ whole genome shotgun (WGS) entry which is preliminary data.</text>
</comment>
<name>A0A9X4JU24_9FIRM</name>
<accession>A0A9X4JU24</accession>